<dbReference type="AlphaFoldDB" id="A0A820HX84"/>
<feature type="non-terminal residue" evidence="2">
    <location>
        <position position="1"/>
    </location>
</feature>
<evidence type="ECO:0000313" key="3">
    <source>
        <dbReference type="Proteomes" id="UP000663844"/>
    </source>
</evidence>
<feature type="non-terminal residue" evidence="2">
    <location>
        <position position="53"/>
    </location>
</feature>
<protein>
    <recommendedName>
        <fullName evidence="1">DUF7164 domain-containing protein</fullName>
    </recommendedName>
</protein>
<organism evidence="2 3">
    <name type="scientific">Adineta steineri</name>
    <dbReference type="NCBI Taxonomy" id="433720"/>
    <lineage>
        <taxon>Eukaryota</taxon>
        <taxon>Metazoa</taxon>
        <taxon>Spiralia</taxon>
        <taxon>Gnathifera</taxon>
        <taxon>Rotifera</taxon>
        <taxon>Eurotatoria</taxon>
        <taxon>Bdelloidea</taxon>
        <taxon>Adinetida</taxon>
        <taxon>Adinetidae</taxon>
        <taxon>Adineta</taxon>
    </lineage>
</organism>
<dbReference type="InterPro" id="IPR055588">
    <property type="entry name" value="DUF7164"/>
</dbReference>
<dbReference type="Proteomes" id="UP000663844">
    <property type="component" value="Unassembled WGS sequence"/>
</dbReference>
<evidence type="ECO:0000313" key="2">
    <source>
        <dbReference type="EMBL" id="CAF4300449.1"/>
    </source>
</evidence>
<accession>A0A820HX84</accession>
<dbReference type="Pfam" id="PF23741">
    <property type="entry name" value="DUF7164"/>
    <property type="match status" value="1"/>
</dbReference>
<proteinExistence type="predicted"/>
<gene>
    <name evidence="2" type="ORF">OXD698_LOCUS46065</name>
</gene>
<sequence length="53" mass="6163">MANYTIQGMIHLVTNEFTTPERERKLGVMLWPEWHFGVLLLYGGHLAINHLIT</sequence>
<name>A0A820HX84_9BILA</name>
<reference evidence="2" key="1">
    <citation type="submission" date="2021-02" db="EMBL/GenBank/DDBJ databases">
        <authorList>
            <person name="Nowell W R."/>
        </authorList>
    </citation>
    <scope>NUCLEOTIDE SEQUENCE</scope>
</reference>
<evidence type="ECO:0000259" key="1">
    <source>
        <dbReference type="Pfam" id="PF23741"/>
    </source>
</evidence>
<dbReference type="EMBL" id="CAJOAZ010016046">
    <property type="protein sequence ID" value="CAF4300449.1"/>
    <property type="molecule type" value="Genomic_DNA"/>
</dbReference>
<comment type="caution">
    <text evidence="2">The sequence shown here is derived from an EMBL/GenBank/DDBJ whole genome shotgun (WGS) entry which is preliminary data.</text>
</comment>
<feature type="domain" description="DUF7164" evidence="1">
    <location>
        <begin position="1"/>
        <end position="52"/>
    </location>
</feature>